<proteinExistence type="predicted"/>
<organism evidence="1 2">
    <name type="scientific">Rousettus aegyptiacus</name>
    <name type="common">Egyptian fruit bat</name>
    <name type="synonym">Pteropus aegyptiacus</name>
    <dbReference type="NCBI Taxonomy" id="9407"/>
    <lineage>
        <taxon>Eukaryota</taxon>
        <taxon>Metazoa</taxon>
        <taxon>Chordata</taxon>
        <taxon>Craniata</taxon>
        <taxon>Vertebrata</taxon>
        <taxon>Euteleostomi</taxon>
        <taxon>Mammalia</taxon>
        <taxon>Eutheria</taxon>
        <taxon>Laurasiatheria</taxon>
        <taxon>Chiroptera</taxon>
        <taxon>Yinpterochiroptera</taxon>
        <taxon>Pteropodoidea</taxon>
        <taxon>Pteropodidae</taxon>
        <taxon>Rousettinae</taxon>
        <taxon>Rousettus</taxon>
    </lineage>
</organism>
<keyword evidence="2" id="KW-1185">Reference proteome</keyword>
<name>A0A7J8JH13_ROUAE</name>
<reference evidence="1 2" key="1">
    <citation type="journal article" date="2020" name="Nature">
        <title>Six reference-quality genomes reveal evolution of bat adaptations.</title>
        <authorList>
            <person name="Jebb D."/>
            <person name="Huang Z."/>
            <person name="Pippel M."/>
            <person name="Hughes G.M."/>
            <person name="Lavrichenko K."/>
            <person name="Devanna P."/>
            <person name="Winkler S."/>
            <person name="Jermiin L.S."/>
            <person name="Skirmuntt E.C."/>
            <person name="Katzourakis A."/>
            <person name="Burkitt-Gray L."/>
            <person name="Ray D.A."/>
            <person name="Sullivan K.A.M."/>
            <person name="Roscito J.G."/>
            <person name="Kirilenko B.M."/>
            <person name="Davalos L.M."/>
            <person name="Corthals A.P."/>
            <person name="Power M.L."/>
            <person name="Jones G."/>
            <person name="Ransome R.D."/>
            <person name="Dechmann D.K.N."/>
            <person name="Locatelli A.G."/>
            <person name="Puechmaille S.J."/>
            <person name="Fedrigo O."/>
            <person name="Jarvis E.D."/>
            <person name="Hiller M."/>
            <person name="Vernes S.C."/>
            <person name="Myers E.W."/>
            <person name="Teeling E.C."/>
        </authorList>
    </citation>
    <scope>NUCLEOTIDE SEQUENCE [LARGE SCALE GENOMIC DNA]</scope>
    <source>
        <strain evidence="1">MRouAeg1</strain>
        <tissue evidence="1">Muscle</tissue>
    </source>
</reference>
<evidence type="ECO:0000313" key="1">
    <source>
        <dbReference type="EMBL" id="KAF6496147.1"/>
    </source>
</evidence>
<dbReference type="EMBL" id="JACASE010000002">
    <property type="protein sequence ID" value="KAF6496147.1"/>
    <property type="molecule type" value="Genomic_DNA"/>
</dbReference>
<comment type="caution">
    <text evidence="1">The sequence shown here is derived from an EMBL/GenBank/DDBJ whole genome shotgun (WGS) entry which is preliminary data.</text>
</comment>
<sequence length="178" mass="19270">MRRVWGAVPRILLVRRRRSCSCRRASLRRPTAEFAPAASPFPEGSCGAQGCALPRAVPGQWPVHAGVQRAGPLSSIQENSEGPPRLLSSRCKWLRLPAAPQHDVGPVQLARSPAASRERSLPGGLRACTSRRLGFCFPGNPARDRSLTVQVGWWPNKCGCHDDAGNDSQCASPLSCWV</sequence>
<gene>
    <name evidence="1" type="ORF">HJG63_010375</name>
</gene>
<evidence type="ECO:0000313" key="2">
    <source>
        <dbReference type="Proteomes" id="UP000593571"/>
    </source>
</evidence>
<protein>
    <submittedName>
        <fullName evidence="1">Uncharacterized protein</fullName>
    </submittedName>
</protein>
<accession>A0A7J8JH13</accession>
<dbReference type="AlphaFoldDB" id="A0A7J8JH13"/>
<dbReference type="Proteomes" id="UP000593571">
    <property type="component" value="Unassembled WGS sequence"/>
</dbReference>